<keyword evidence="2" id="KW-1185">Reference proteome</keyword>
<comment type="caution">
    <text evidence="1">The sequence shown here is derived from an EMBL/GenBank/DDBJ whole genome shotgun (WGS) entry which is preliminary data.</text>
</comment>
<evidence type="ECO:0000313" key="1">
    <source>
        <dbReference type="EMBL" id="GAA4295807.1"/>
    </source>
</evidence>
<name>A0ABP8F5X9_9BACT</name>
<protein>
    <submittedName>
        <fullName evidence="1">Uncharacterized protein</fullName>
    </submittedName>
</protein>
<organism evidence="1 2">
    <name type="scientific">Nibribacter koreensis</name>
    <dbReference type="NCBI Taxonomy" id="1084519"/>
    <lineage>
        <taxon>Bacteria</taxon>
        <taxon>Pseudomonadati</taxon>
        <taxon>Bacteroidota</taxon>
        <taxon>Cytophagia</taxon>
        <taxon>Cytophagales</taxon>
        <taxon>Hymenobacteraceae</taxon>
        <taxon>Nibribacter</taxon>
    </lineage>
</organism>
<reference evidence="2" key="1">
    <citation type="journal article" date="2019" name="Int. J. Syst. Evol. Microbiol.">
        <title>The Global Catalogue of Microorganisms (GCM) 10K type strain sequencing project: providing services to taxonomists for standard genome sequencing and annotation.</title>
        <authorList>
            <consortium name="The Broad Institute Genomics Platform"/>
            <consortium name="The Broad Institute Genome Sequencing Center for Infectious Disease"/>
            <person name="Wu L."/>
            <person name="Ma J."/>
        </authorList>
    </citation>
    <scope>NUCLEOTIDE SEQUENCE [LARGE SCALE GENOMIC DNA]</scope>
    <source>
        <strain evidence="2">JCM 17917</strain>
    </source>
</reference>
<dbReference type="EMBL" id="BAABGX010000001">
    <property type="protein sequence ID" value="GAA4295807.1"/>
    <property type="molecule type" value="Genomic_DNA"/>
</dbReference>
<accession>A0ABP8F5X9</accession>
<evidence type="ECO:0000313" key="2">
    <source>
        <dbReference type="Proteomes" id="UP001501844"/>
    </source>
</evidence>
<dbReference type="Proteomes" id="UP001501844">
    <property type="component" value="Unassembled WGS sequence"/>
</dbReference>
<gene>
    <name evidence="1" type="ORF">GCM10023183_01970</name>
</gene>
<sequence length="52" mass="5599">MVVPAGAFNLVEAEKGEFLVTGVQSMDQNHKFAHNGCHAYIGEPSQLSVIAR</sequence>
<proteinExistence type="predicted"/>